<keyword evidence="1" id="KW-1185">Reference proteome</keyword>
<dbReference type="PANTHER" id="PTHR35017:SF5">
    <property type="entry name" value="SHKT DOMAIN-CONTAINING PROTEIN"/>
    <property type="match status" value="1"/>
</dbReference>
<dbReference type="PANTHER" id="PTHR35017">
    <property type="entry name" value="PROTEIN CBG16223-RELATED"/>
    <property type="match status" value="1"/>
</dbReference>
<accession>A0A0N5AAP8</accession>
<dbReference type="AlphaFoldDB" id="A0A0N5AAP8"/>
<dbReference type="WBParaSite" id="SMUV_0000122401-mRNA-1">
    <property type="protein sequence ID" value="SMUV_0000122401-mRNA-1"/>
    <property type="gene ID" value="SMUV_0000122401"/>
</dbReference>
<evidence type="ECO:0000313" key="2">
    <source>
        <dbReference type="WBParaSite" id="SMUV_0000122401-mRNA-1"/>
    </source>
</evidence>
<reference evidence="2" key="1">
    <citation type="submission" date="2017-02" db="UniProtKB">
        <authorList>
            <consortium name="WormBaseParasite"/>
        </authorList>
    </citation>
    <scope>IDENTIFICATION</scope>
</reference>
<evidence type="ECO:0000313" key="1">
    <source>
        <dbReference type="Proteomes" id="UP000046393"/>
    </source>
</evidence>
<organism evidence="1 2">
    <name type="scientific">Syphacia muris</name>
    <dbReference type="NCBI Taxonomy" id="451379"/>
    <lineage>
        <taxon>Eukaryota</taxon>
        <taxon>Metazoa</taxon>
        <taxon>Ecdysozoa</taxon>
        <taxon>Nematoda</taxon>
        <taxon>Chromadorea</taxon>
        <taxon>Rhabditida</taxon>
        <taxon>Spirurina</taxon>
        <taxon>Oxyuridomorpha</taxon>
        <taxon>Oxyuroidea</taxon>
        <taxon>Oxyuridae</taxon>
        <taxon>Syphacia</taxon>
    </lineage>
</organism>
<protein>
    <submittedName>
        <fullName evidence="2">ShKT domain-containing protein</fullName>
    </submittedName>
</protein>
<dbReference type="Proteomes" id="UP000046393">
    <property type="component" value="Unplaced"/>
</dbReference>
<name>A0A0N5AAP8_9BILA</name>
<sequence>MVKNKTPCCLDRLSTISCQRLQLFNPSLFLYNCIHNADFAFVQCCKTCFTQRNSHIMDLDYKKISENLLTNKASAICYDRRDKEWCESMRLEYARLGCSSMPFAFRVCRKSCGYCSTINKAADVVYNFSIAIDYRRCSNKEQAFATEISQPFILPTLVHHS</sequence>
<proteinExistence type="predicted"/>